<feature type="compositionally biased region" description="Basic and acidic residues" evidence="4">
    <location>
        <begin position="243"/>
        <end position="316"/>
    </location>
</feature>
<dbReference type="SMART" id="SM00249">
    <property type="entry name" value="PHD"/>
    <property type="match status" value="1"/>
</dbReference>
<dbReference type="InterPro" id="IPR013083">
    <property type="entry name" value="Znf_RING/FYVE/PHD"/>
</dbReference>
<evidence type="ECO:0000256" key="3">
    <source>
        <dbReference type="ARBA" id="ARBA00022833"/>
    </source>
</evidence>
<gene>
    <name evidence="6" type="ORF">P8C59_007904</name>
</gene>
<sequence length="737" mass="81980">MPAARKRTLQQVDAETSGMVEREPPSMLQRIRNMWQFANLFQFVMLFGKALKIDDDFDIDDFETECLNPQSTKLQDIGLSLLKFLSSQRGLTNESFDEYTRRQFEMKAPEKSNPFGPEPSPNRFADFDIYTKLRVLHRMTQFVMMHPERLRERTEEQRDSDQTNWRIEPYGWDSDDRTYYVLDDNRKTRDDNQKILRDRIVDHLVPILEKQEESNKRKLLQREKELLNLEKMAHAKRSSRLAKKVEHQREEEKCREEEKKRREEELAAKREEQKRLKMERERDNRLMGRERRLKEREARRRQHEEELARLSEDGRSVGDSNARLSERQLQAAIARKQEALKELKKLDEEEEEWMFDCICGVHGKVDDGTHSVACECCNVWQHSKCLGFAEDEAEQANFHFICATCRKQGEAGKVTKAKIIKLKVNRPNRSSCPAEANTTESTANQPLAEEASGRVIQDAVPDLGSSAGTMEPPRIDMKPMPTLGKASQVNGDSLATATPTQPEFPGMPAIHHSVNGRAGGNPFSSPHPALSPPDQSPNKSKAYGSIFAPSSPATKGSAEAPKAASNLTGQPINQQSNSMLSERPSNMSPQDKVSSVATKKSSPVMPMPDRSPPGQGDQTPAGPTPVASFTSLTPGASHLQTPSAARNTELPSPVAPSQGGVSPTKHSPPIKQHPVREGSDGAASANGRLGLGAPSPIQPPVTLSPSPQPRTLTPPVKSAEPAKGTPAATLSSPNGGI</sequence>
<dbReference type="PROSITE" id="PS01359">
    <property type="entry name" value="ZF_PHD_1"/>
    <property type="match status" value="1"/>
</dbReference>
<accession>A0AAD9MG26</accession>
<dbReference type="InterPro" id="IPR028938">
    <property type="entry name" value="Rsf1-like"/>
</dbReference>
<keyword evidence="7" id="KW-1185">Reference proteome</keyword>
<feature type="domain" description="Zinc finger PHD-type" evidence="5">
    <location>
        <begin position="356"/>
        <end position="406"/>
    </location>
</feature>
<name>A0AAD9MG26_9PEZI</name>
<organism evidence="6 7">
    <name type="scientific">Phyllachora maydis</name>
    <dbReference type="NCBI Taxonomy" id="1825666"/>
    <lineage>
        <taxon>Eukaryota</taxon>
        <taxon>Fungi</taxon>
        <taxon>Dikarya</taxon>
        <taxon>Ascomycota</taxon>
        <taxon>Pezizomycotina</taxon>
        <taxon>Sordariomycetes</taxon>
        <taxon>Sordariomycetidae</taxon>
        <taxon>Phyllachorales</taxon>
        <taxon>Phyllachoraceae</taxon>
        <taxon>Phyllachora</taxon>
    </lineage>
</organism>
<reference evidence="6" key="1">
    <citation type="journal article" date="2023" name="Mol. Plant Microbe Interact.">
        <title>Elucidating the Obligate Nature and Biological Capacity of an Invasive Fungal Corn Pathogen.</title>
        <authorList>
            <person name="MacCready J.S."/>
            <person name="Roggenkamp E.M."/>
            <person name="Gdanetz K."/>
            <person name="Chilvers M.I."/>
        </authorList>
    </citation>
    <scope>NUCLEOTIDE SEQUENCE</scope>
    <source>
        <strain evidence="6">PM02</strain>
    </source>
</reference>
<dbReference type="GO" id="GO:0006355">
    <property type="term" value="P:regulation of DNA-templated transcription"/>
    <property type="evidence" value="ECO:0007669"/>
    <property type="project" value="InterPro"/>
</dbReference>
<keyword evidence="2" id="KW-0863">Zinc-finger</keyword>
<dbReference type="AlphaFoldDB" id="A0AAD9MG26"/>
<dbReference type="InterPro" id="IPR019786">
    <property type="entry name" value="Zinc_finger_PHD-type_CS"/>
</dbReference>
<evidence type="ECO:0000256" key="2">
    <source>
        <dbReference type="ARBA" id="ARBA00022771"/>
    </source>
</evidence>
<evidence type="ECO:0000313" key="6">
    <source>
        <dbReference type="EMBL" id="KAK2073635.1"/>
    </source>
</evidence>
<comment type="caution">
    <text evidence="6">The sequence shown here is derived from an EMBL/GenBank/DDBJ whole genome shotgun (WGS) entry which is preliminary data.</text>
</comment>
<keyword evidence="1" id="KW-0479">Metal-binding</keyword>
<feature type="region of interest" description="Disordered" evidence="4">
    <location>
        <begin position="428"/>
        <end position="449"/>
    </location>
</feature>
<dbReference type="PANTHER" id="PTHR14296:SF3">
    <property type="entry name" value="DIKAR, ISOFORM F"/>
    <property type="match status" value="1"/>
</dbReference>
<feature type="compositionally biased region" description="Polar residues" evidence="4">
    <location>
        <begin position="728"/>
        <end position="737"/>
    </location>
</feature>
<feature type="compositionally biased region" description="Polar residues" evidence="4">
    <location>
        <begin position="627"/>
        <end position="650"/>
    </location>
</feature>
<feature type="compositionally biased region" description="Polar residues" evidence="4">
    <location>
        <begin position="485"/>
        <end position="501"/>
    </location>
</feature>
<dbReference type="InterPro" id="IPR011011">
    <property type="entry name" value="Znf_FYVE_PHD"/>
</dbReference>
<dbReference type="InterPro" id="IPR001965">
    <property type="entry name" value="Znf_PHD"/>
</dbReference>
<dbReference type="Gene3D" id="3.30.40.10">
    <property type="entry name" value="Zinc/RING finger domain, C3HC4 (zinc finger)"/>
    <property type="match status" value="1"/>
</dbReference>
<dbReference type="GO" id="GO:0008270">
    <property type="term" value="F:zinc ion binding"/>
    <property type="evidence" value="ECO:0007669"/>
    <property type="project" value="UniProtKB-KW"/>
</dbReference>
<dbReference type="Proteomes" id="UP001217918">
    <property type="component" value="Unassembled WGS sequence"/>
</dbReference>
<evidence type="ECO:0000256" key="1">
    <source>
        <dbReference type="ARBA" id="ARBA00022723"/>
    </source>
</evidence>
<feature type="region of interest" description="Disordered" evidence="4">
    <location>
        <begin position="483"/>
        <end position="737"/>
    </location>
</feature>
<protein>
    <recommendedName>
        <fullName evidence="5">Zinc finger PHD-type domain-containing protein</fullName>
    </recommendedName>
</protein>
<evidence type="ECO:0000259" key="5">
    <source>
        <dbReference type="SMART" id="SM00249"/>
    </source>
</evidence>
<proteinExistence type="predicted"/>
<feature type="compositionally biased region" description="Polar residues" evidence="4">
    <location>
        <begin position="701"/>
        <end position="711"/>
    </location>
</feature>
<feature type="compositionally biased region" description="Polar residues" evidence="4">
    <location>
        <begin position="565"/>
        <end position="601"/>
    </location>
</feature>
<feature type="region of interest" description="Disordered" evidence="4">
    <location>
        <begin position="233"/>
        <end position="322"/>
    </location>
</feature>
<feature type="compositionally biased region" description="Polar residues" evidence="4">
    <location>
        <begin position="428"/>
        <end position="445"/>
    </location>
</feature>
<dbReference type="PANTHER" id="PTHR14296">
    <property type="entry name" value="REMODELING AND SPACING FACTOR 1"/>
    <property type="match status" value="1"/>
</dbReference>
<dbReference type="GO" id="GO:0031213">
    <property type="term" value="C:RSF complex"/>
    <property type="evidence" value="ECO:0007669"/>
    <property type="project" value="InterPro"/>
</dbReference>
<dbReference type="EMBL" id="JAQQPM010000007">
    <property type="protein sequence ID" value="KAK2073635.1"/>
    <property type="molecule type" value="Genomic_DNA"/>
</dbReference>
<evidence type="ECO:0000313" key="7">
    <source>
        <dbReference type="Proteomes" id="UP001217918"/>
    </source>
</evidence>
<dbReference type="SUPFAM" id="SSF57903">
    <property type="entry name" value="FYVE/PHD zinc finger"/>
    <property type="match status" value="1"/>
</dbReference>
<evidence type="ECO:0000256" key="4">
    <source>
        <dbReference type="SAM" id="MobiDB-lite"/>
    </source>
</evidence>
<keyword evidence="3" id="KW-0862">Zinc</keyword>